<keyword evidence="2 5" id="KW-0812">Transmembrane</keyword>
<feature type="transmembrane region" description="Helical" evidence="5">
    <location>
        <begin position="107"/>
        <end position="128"/>
    </location>
</feature>
<feature type="transmembrane region" description="Helical" evidence="5">
    <location>
        <begin position="44"/>
        <end position="63"/>
    </location>
</feature>
<name>A0A9P0FLY4_BRAAE</name>
<keyword evidence="7" id="KW-1185">Reference proteome</keyword>
<protein>
    <recommendedName>
        <fullName evidence="8">Transmembrane protein</fullName>
    </recommendedName>
</protein>
<dbReference type="EMBL" id="OV121138">
    <property type="protein sequence ID" value="CAH0560764.1"/>
    <property type="molecule type" value="Genomic_DNA"/>
</dbReference>
<evidence type="ECO:0000313" key="7">
    <source>
        <dbReference type="Proteomes" id="UP001154078"/>
    </source>
</evidence>
<evidence type="ECO:0000256" key="4">
    <source>
        <dbReference type="ARBA" id="ARBA00023136"/>
    </source>
</evidence>
<dbReference type="OrthoDB" id="262535at2759"/>
<evidence type="ECO:0000256" key="2">
    <source>
        <dbReference type="ARBA" id="ARBA00022692"/>
    </source>
</evidence>
<feature type="transmembrane region" description="Helical" evidence="5">
    <location>
        <begin position="75"/>
        <end position="95"/>
    </location>
</feature>
<evidence type="ECO:0000256" key="3">
    <source>
        <dbReference type="ARBA" id="ARBA00022989"/>
    </source>
</evidence>
<proteinExistence type="predicted"/>
<evidence type="ECO:0000256" key="5">
    <source>
        <dbReference type="SAM" id="Phobius"/>
    </source>
</evidence>
<evidence type="ECO:0000313" key="6">
    <source>
        <dbReference type="EMBL" id="CAH0560764.1"/>
    </source>
</evidence>
<sequence>MKYDAELMFECLIYLNTFYYPVFASCESIMAIAKYRSSRDTPKIGQDAIVVFARLFVELLKIVLFKKLKDERRNLATAAGVFLTVLSICGLLYTFFIQDPVLKLEYILSSLSIILACTEVVFGILHFMPCCQRKLYE</sequence>
<evidence type="ECO:0000256" key="1">
    <source>
        <dbReference type="ARBA" id="ARBA00004141"/>
    </source>
</evidence>
<comment type="subcellular location">
    <subcellularLocation>
        <location evidence="1">Membrane</location>
        <topology evidence="1">Multi-pass membrane protein</topology>
    </subcellularLocation>
</comment>
<dbReference type="AlphaFoldDB" id="A0A9P0FLY4"/>
<keyword evidence="4 5" id="KW-0472">Membrane</keyword>
<dbReference type="GO" id="GO:0016020">
    <property type="term" value="C:membrane"/>
    <property type="evidence" value="ECO:0007669"/>
    <property type="project" value="UniProtKB-SubCell"/>
</dbReference>
<dbReference type="PROSITE" id="PS51257">
    <property type="entry name" value="PROKAR_LIPOPROTEIN"/>
    <property type="match status" value="1"/>
</dbReference>
<accession>A0A9P0FLY4</accession>
<dbReference type="Pfam" id="PF09799">
    <property type="entry name" value="Transmemb_17"/>
    <property type="match status" value="1"/>
</dbReference>
<feature type="transmembrane region" description="Helical" evidence="5">
    <location>
        <begin position="12"/>
        <end position="32"/>
    </location>
</feature>
<keyword evidence="3 5" id="KW-1133">Transmembrane helix</keyword>
<organism evidence="6 7">
    <name type="scientific">Brassicogethes aeneus</name>
    <name type="common">Rape pollen beetle</name>
    <name type="synonym">Meligethes aeneus</name>
    <dbReference type="NCBI Taxonomy" id="1431903"/>
    <lineage>
        <taxon>Eukaryota</taxon>
        <taxon>Metazoa</taxon>
        <taxon>Ecdysozoa</taxon>
        <taxon>Arthropoda</taxon>
        <taxon>Hexapoda</taxon>
        <taxon>Insecta</taxon>
        <taxon>Pterygota</taxon>
        <taxon>Neoptera</taxon>
        <taxon>Endopterygota</taxon>
        <taxon>Coleoptera</taxon>
        <taxon>Polyphaga</taxon>
        <taxon>Cucujiformia</taxon>
        <taxon>Nitidulidae</taxon>
        <taxon>Meligethinae</taxon>
        <taxon>Brassicogethes</taxon>
    </lineage>
</organism>
<evidence type="ECO:0008006" key="8">
    <source>
        <dbReference type="Google" id="ProtNLM"/>
    </source>
</evidence>
<gene>
    <name evidence="6" type="ORF">MELIAE_LOCUS10467</name>
</gene>
<dbReference type="InterPro" id="IPR019184">
    <property type="entry name" value="Uncharacterised_TM-17"/>
</dbReference>
<reference evidence="6" key="1">
    <citation type="submission" date="2021-12" db="EMBL/GenBank/DDBJ databases">
        <authorList>
            <person name="King R."/>
        </authorList>
    </citation>
    <scope>NUCLEOTIDE SEQUENCE</scope>
</reference>
<dbReference type="Proteomes" id="UP001154078">
    <property type="component" value="Chromosome 7"/>
</dbReference>